<dbReference type="InterPro" id="IPR012337">
    <property type="entry name" value="RNaseH-like_sf"/>
</dbReference>
<feature type="domain" description="3'-5' exonuclease" evidence="11">
    <location>
        <begin position="15"/>
        <end position="223"/>
    </location>
</feature>
<evidence type="ECO:0000256" key="1">
    <source>
        <dbReference type="ARBA" id="ARBA00004123"/>
    </source>
</evidence>
<accession>A0AAD6YXJ4</accession>
<keyword evidence="5" id="KW-0269">Exonuclease</keyword>
<sequence>MAPSGFTASVPSFTIEYITTVDRANECLRLIRDGMAIGFDAEWTSDDEPGAKRKTPGERNAEKRQQTRTAGQFTIRWELVKLRLMQLYWGNGIVYVIDLPAMKEVPHELERVCASSAIIKAGTGLFCDASRLWKDFRMNLSSCVELGLAFKLVFPETTRPRAFYSELVGLVDVAEHVCGMKLDKSQRETDWSKSVLSSEQLQYAATDAYTSFECYTRLQSEIDRCEYDIPSAWFTFDVVGNTRVQAGTSAKWKADCNWWSSEPGVGFIARR</sequence>
<feature type="compositionally biased region" description="Basic and acidic residues" evidence="10">
    <location>
        <begin position="49"/>
        <end position="65"/>
    </location>
</feature>
<evidence type="ECO:0000256" key="2">
    <source>
        <dbReference type="ARBA" id="ARBA00022722"/>
    </source>
</evidence>
<evidence type="ECO:0000256" key="7">
    <source>
        <dbReference type="ARBA" id="ARBA00023242"/>
    </source>
</evidence>
<keyword evidence="3" id="KW-0479">Metal-binding</keyword>
<dbReference type="Gene3D" id="3.30.420.10">
    <property type="entry name" value="Ribonuclease H-like superfamily/Ribonuclease H"/>
    <property type="match status" value="1"/>
</dbReference>
<evidence type="ECO:0000259" key="11">
    <source>
        <dbReference type="SMART" id="SM00474"/>
    </source>
</evidence>
<comment type="caution">
    <text evidence="12">The sequence shown here is derived from an EMBL/GenBank/DDBJ whole genome shotgun (WGS) entry which is preliminary data.</text>
</comment>
<protein>
    <recommendedName>
        <fullName evidence="8">3'-5' exonuclease</fullName>
    </recommendedName>
    <alternativeName>
        <fullName evidence="9">Werner Syndrome-like exonuclease</fullName>
    </alternativeName>
</protein>
<dbReference type="PANTHER" id="PTHR13620">
    <property type="entry name" value="3-5 EXONUCLEASE"/>
    <property type="match status" value="1"/>
</dbReference>
<keyword evidence="2" id="KW-0540">Nuclease</keyword>
<dbReference type="GO" id="GO:0008408">
    <property type="term" value="F:3'-5' exonuclease activity"/>
    <property type="evidence" value="ECO:0007669"/>
    <property type="project" value="InterPro"/>
</dbReference>
<reference evidence="12" key="1">
    <citation type="submission" date="2023-03" db="EMBL/GenBank/DDBJ databases">
        <title>Massive genome expansion in bonnet fungi (Mycena s.s.) driven by repeated elements and novel gene families across ecological guilds.</title>
        <authorList>
            <consortium name="Lawrence Berkeley National Laboratory"/>
            <person name="Harder C.B."/>
            <person name="Miyauchi S."/>
            <person name="Viragh M."/>
            <person name="Kuo A."/>
            <person name="Thoen E."/>
            <person name="Andreopoulos B."/>
            <person name="Lu D."/>
            <person name="Skrede I."/>
            <person name="Drula E."/>
            <person name="Henrissat B."/>
            <person name="Morin E."/>
            <person name="Kohler A."/>
            <person name="Barry K."/>
            <person name="LaButti K."/>
            <person name="Morin E."/>
            <person name="Salamov A."/>
            <person name="Lipzen A."/>
            <person name="Mereny Z."/>
            <person name="Hegedus B."/>
            <person name="Baldrian P."/>
            <person name="Stursova M."/>
            <person name="Weitz H."/>
            <person name="Taylor A."/>
            <person name="Grigoriev I.V."/>
            <person name="Nagy L.G."/>
            <person name="Martin F."/>
            <person name="Kauserud H."/>
        </authorList>
    </citation>
    <scope>NUCLEOTIDE SEQUENCE</scope>
    <source>
        <strain evidence="12">CBHHK002</strain>
    </source>
</reference>
<dbReference type="Proteomes" id="UP001218218">
    <property type="component" value="Unassembled WGS sequence"/>
</dbReference>
<name>A0AAD6YXJ4_9AGAR</name>
<dbReference type="AlphaFoldDB" id="A0AAD6YXJ4"/>
<dbReference type="PANTHER" id="PTHR13620:SF109">
    <property type="entry name" value="3'-5' EXONUCLEASE"/>
    <property type="match status" value="1"/>
</dbReference>
<organism evidence="12 13">
    <name type="scientific">Mycena albidolilacea</name>
    <dbReference type="NCBI Taxonomy" id="1033008"/>
    <lineage>
        <taxon>Eukaryota</taxon>
        <taxon>Fungi</taxon>
        <taxon>Dikarya</taxon>
        <taxon>Basidiomycota</taxon>
        <taxon>Agaricomycotina</taxon>
        <taxon>Agaricomycetes</taxon>
        <taxon>Agaricomycetidae</taxon>
        <taxon>Agaricales</taxon>
        <taxon>Marasmiineae</taxon>
        <taxon>Mycenaceae</taxon>
        <taxon>Mycena</taxon>
    </lineage>
</organism>
<dbReference type="SUPFAM" id="SSF53098">
    <property type="entry name" value="Ribonuclease H-like"/>
    <property type="match status" value="1"/>
</dbReference>
<dbReference type="InterPro" id="IPR051132">
    <property type="entry name" value="3-5_Exonuclease_domain"/>
</dbReference>
<proteinExistence type="predicted"/>
<dbReference type="InterPro" id="IPR002562">
    <property type="entry name" value="3'-5'_exonuclease_dom"/>
</dbReference>
<keyword evidence="6" id="KW-0460">Magnesium</keyword>
<dbReference type="GO" id="GO:0005634">
    <property type="term" value="C:nucleus"/>
    <property type="evidence" value="ECO:0007669"/>
    <property type="project" value="UniProtKB-SubCell"/>
</dbReference>
<dbReference type="InterPro" id="IPR036397">
    <property type="entry name" value="RNaseH_sf"/>
</dbReference>
<evidence type="ECO:0000313" key="12">
    <source>
        <dbReference type="EMBL" id="KAJ7301206.1"/>
    </source>
</evidence>
<evidence type="ECO:0000256" key="3">
    <source>
        <dbReference type="ARBA" id="ARBA00022723"/>
    </source>
</evidence>
<keyword evidence="13" id="KW-1185">Reference proteome</keyword>
<gene>
    <name evidence="12" type="ORF">DFH08DRAFT_827758</name>
</gene>
<evidence type="ECO:0000256" key="6">
    <source>
        <dbReference type="ARBA" id="ARBA00022842"/>
    </source>
</evidence>
<evidence type="ECO:0000256" key="10">
    <source>
        <dbReference type="SAM" id="MobiDB-lite"/>
    </source>
</evidence>
<dbReference type="EMBL" id="JARIHO010000141">
    <property type="protein sequence ID" value="KAJ7301206.1"/>
    <property type="molecule type" value="Genomic_DNA"/>
</dbReference>
<dbReference type="GO" id="GO:0003676">
    <property type="term" value="F:nucleic acid binding"/>
    <property type="evidence" value="ECO:0007669"/>
    <property type="project" value="InterPro"/>
</dbReference>
<evidence type="ECO:0000256" key="8">
    <source>
        <dbReference type="ARBA" id="ARBA00040531"/>
    </source>
</evidence>
<evidence type="ECO:0000256" key="5">
    <source>
        <dbReference type="ARBA" id="ARBA00022839"/>
    </source>
</evidence>
<evidence type="ECO:0000256" key="4">
    <source>
        <dbReference type="ARBA" id="ARBA00022801"/>
    </source>
</evidence>
<dbReference type="Pfam" id="PF01612">
    <property type="entry name" value="DNA_pol_A_exo1"/>
    <property type="match status" value="1"/>
</dbReference>
<dbReference type="SMART" id="SM00474">
    <property type="entry name" value="35EXOc"/>
    <property type="match status" value="1"/>
</dbReference>
<evidence type="ECO:0000256" key="9">
    <source>
        <dbReference type="ARBA" id="ARBA00042761"/>
    </source>
</evidence>
<keyword evidence="4" id="KW-0378">Hydrolase</keyword>
<comment type="subcellular location">
    <subcellularLocation>
        <location evidence="1">Nucleus</location>
    </subcellularLocation>
</comment>
<dbReference type="GO" id="GO:0046872">
    <property type="term" value="F:metal ion binding"/>
    <property type="evidence" value="ECO:0007669"/>
    <property type="project" value="UniProtKB-KW"/>
</dbReference>
<dbReference type="CDD" id="cd06141">
    <property type="entry name" value="WRN_exo"/>
    <property type="match status" value="1"/>
</dbReference>
<keyword evidence="7" id="KW-0539">Nucleus</keyword>
<dbReference type="GO" id="GO:0006139">
    <property type="term" value="P:nucleobase-containing compound metabolic process"/>
    <property type="evidence" value="ECO:0007669"/>
    <property type="project" value="InterPro"/>
</dbReference>
<feature type="region of interest" description="Disordered" evidence="10">
    <location>
        <begin position="42"/>
        <end position="67"/>
    </location>
</feature>
<evidence type="ECO:0000313" key="13">
    <source>
        <dbReference type="Proteomes" id="UP001218218"/>
    </source>
</evidence>